<reference evidence="3" key="1">
    <citation type="submission" date="2016-04" db="EMBL/GenBank/DDBJ databases">
        <authorList>
            <person name="Guldener U."/>
            <person name="Guldener U."/>
        </authorList>
    </citation>
    <scope>NUCLEOTIDE SEQUENCE [LARGE SCALE GENOMIC DNA]</scope>
    <source>
        <strain evidence="3">UB2112</strain>
    </source>
</reference>
<evidence type="ECO:0000313" key="2">
    <source>
        <dbReference type="EMBL" id="SAM84027.1"/>
    </source>
</evidence>
<dbReference type="Proteomes" id="UP000179920">
    <property type="component" value="Chromosome XII"/>
</dbReference>
<dbReference type="AlphaFoldDB" id="A0A1K0G8E7"/>
<feature type="region of interest" description="Disordered" evidence="1">
    <location>
        <begin position="124"/>
        <end position="146"/>
    </location>
</feature>
<protein>
    <submittedName>
        <fullName evidence="2">Uncharacterized protein</fullName>
    </submittedName>
</protein>
<name>A0A1K0G8E7_9BASI</name>
<accession>A0A1K0G8E7</accession>
<proteinExistence type="predicted"/>
<sequence>MQEHLLASPDLNPIENIWYVFKNLLGKCLPVPKTRDELARAADLTLMRDQSSKRMEGMLSDELNHCLLDLVPKLRAGAVEDLLRRRCDIMYILSGLNRTKRNQKCAYIKTKLSELQAKTREVLEARQGGSQPAVRGGRSSAETSGKGGFTFRAIESRRDAQKSGSQSVSSAFVLQPHFAAECLLRGGPDEMWLAAKAVCSSS</sequence>
<dbReference type="EMBL" id="LT558128">
    <property type="protein sequence ID" value="SAM84027.1"/>
    <property type="molecule type" value="Genomic_DNA"/>
</dbReference>
<evidence type="ECO:0000256" key="1">
    <source>
        <dbReference type="SAM" id="MobiDB-lite"/>
    </source>
</evidence>
<evidence type="ECO:0000313" key="3">
    <source>
        <dbReference type="Proteomes" id="UP000179920"/>
    </source>
</evidence>
<gene>
    <name evidence="2" type="ORF">UBRO_21079</name>
</gene>
<organism evidence="2 3">
    <name type="scientific">Ustilago bromivora</name>
    <dbReference type="NCBI Taxonomy" id="307758"/>
    <lineage>
        <taxon>Eukaryota</taxon>
        <taxon>Fungi</taxon>
        <taxon>Dikarya</taxon>
        <taxon>Basidiomycota</taxon>
        <taxon>Ustilaginomycotina</taxon>
        <taxon>Ustilaginomycetes</taxon>
        <taxon>Ustilaginales</taxon>
        <taxon>Ustilaginaceae</taxon>
        <taxon>Ustilago</taxon>
    </lineage>
</organism>